<proteinExistence type="predicted"/>
<evidence type="ECO:0000313" key="4">
    <source>
        <dbReference type="Proteomes" id="UP000646827"/>
    </source>
</evidence>
<dbReference type="Pfam" id="PF15410">
    <property type="entry name" value="PH_9"/>
    <property type="match status" value="1"/>
</dbReference>
<sequence length="547" mass="61968">MTRAKFVRNTMETIGDLKEKASTTAATTYKAATPVLNREDSDDIPTTQSSASVETNSQQAEKMNRGNGFLPISDGVFSVLSSASIASSRWMLRRSISSKSFNSVPSTSRRSSSTTATKQNKRNSVTSGNHRNNESENDENKFAVKSIDSRESWLGDMENLLKMNQILQNSQHIERIQQQQQSTTDICSNNNIVESPTTKNQKELKNSYITRRRRGQSLISPLAGLSGTFDDISLLKQKRRLSHSSTDPNIYALDKDAYEKTATNNGVDIKMCKEGLVMQKHVMEDALKKARYRGWQSSFLIVREGKIDLCRPPSISKEQKRKSLWGNNNSQYKNSHIHDFYNQYEQNTLYNNFKKDEAELIQSIDLKHSVANTLPPPGWHGERHHVFSLQTSNGAVWLFESHNMESTLTWVTCCNYWAALLSKESLPGAVCNLDYGWTVTTIQNNDHRGNDNSNDDDDSGKMNSDRNMENHNSAGVSRSLLSSFSQQQDNDDDGDEDVVISHWIPPAPSMITSQISETEKVLVLERHLISLQYEIKEHRIAREIRWT</sequence>
<feature type="region of interest" description="Disordered" evidence="1">
    <location>
        <begin position="98"/>
        <end position="141"/>
    </location>
</feature>
<gene>
    <name evidence="3" type="ORF">INT45_012044</name>
</gene>
<feature type="domain" description="PH" evidence="2">
    <location>
        <begin position="271"/>
        <end position="421"/>
    </location>
</feature>
<dbReference type="EMBL" id="JAEPRB010000003">
    <property type="protein sequence ID" value="KAG2228020.1"/>
    <property type="molecule type" value="Genomic_DNA"/>
</dbReference>
<evidence type="ECO:0000256" key="1">
    <source>
        <dbReference type="SAM" id="MobiDB-lite"/>
    </source>
</evidence>
<feature type="compositionally biased region" description="Polar residues" evidence="1">
    <location>
        <begin position="116"/>
        <end position="130"/>
    </location>
</feature>
<evidence type="ECO:0000259" key="2">
    <source>
        <dbReference type="SMART" id="SM00233"/>
    </source>
</evidence>
<keyword evidence="4" id="KW-1185">Reference proteome</keyword>
<feature type="compositionally biased region" description="Acidic residues" evidence="1">
    <location>
        <begin position="489"/>
        <end position="498"/>
    </location>
</feature>
<dbReference type="InterPro" id="IPR041681">
    <property type="entry name" value="PH_9"/>
</dbReference>
<feature type="compositionally biased region" description="Polar residues" evidence="1">
    <location>
        <begin position="44"/>
        <end position="61"/>
    </location>
</feature>
<dbReference type="AlphaFoldDB" id="A0A8H7VPA1"/>
<feature type="compositionally biased region" description="Basic and acidic residues" evidence="1">
    <location>
        <begin position="459"/>
        <end position="469"/>
    </location>
</feature>
<organism evidence="3 4">
    <name type="scientific">Circinella minor</name>
    <dbReference type="NCBI Taxonomy" id="1195481"/>
    <lineage>
        <taxon>Eukaryota</taxon>
        <taxon>Fungi</taxon>
        <taxon>Fungi incertae sedis</taxon>
        <taxon>Mucoromycota</taxon>
        <taxon>Mucoromycotina</taxon>
        <taxon>Mucoromycetes</taxon>
        <taxon>Mucorales</taxon>
        <taxon>Lichtheimiaceae</taxon>
        <taxon>Circinella</taxon>
    </lineage>
</organism>
<protein>
    <recommendedName>
        <fullName evidence="2">PH domain-containing protein</fullName>
    </recommendedName>
</protein>
<feature type="region of interest" description="Disordered" evidence="1">
    <location>
        <begin position="442"/>
        <end position="500"/>
    </location>
</feature>
<name>A0A8H7VPA1_9FUNG</name>
<dbReference type="SUPFAM" id="SSF50729">
    <property type="entry name" value="PH domain-like"/>
    <property type="match status" value="1"/>
</dbReference>
<accession>A0A8H7VPA1</accession>
<dbReference type="Proteomes" id="UP000646827">
    <property type="component" value="Unassembled WGS sequence"/>
</dbReference>
<dbReference type="OrthoDB" id="2157641at2759"/>
<dbReference type="InterPro" id="IPR011993">
    <property type="entry name" value="PH-like_dom_sf"/>
</dbReference>
<evidence type="ECO:0000313" key="3">
    <source>
        <dbReference type="EMBL" id="KAG2228020.1"/>
    </source>
</evidence>
<feature type="compositionally biased region" description="Basic and acidic residues" evidence="1">
    <location>
        <begin position="131"/>
        <end position="141"/>
    </location>
</feature>
<feature type="region of interest" description="Disordered" evidence="1">
    <location>
        <begin position="31"/>
        <end position="67"/>
    </location>
</feature>
<reference evidence="3 4" key="1">
    <citation type="submission" date="2020-12" db="EMBL/GenBank/DDBJ databases">
        <title>Metabolic potential, ecology and presence of endohyphal bacteria is reflected in genomic diversity of Mucoromycotina.</title>
        <authorList>
            <person name="Muszewska A."/>
            <person name="Okrasinska A."/>
            <person name="Steczkiewicz K."/>
            <person name="Drgas O."/>
            <person name="Orlowska M."/>
            <person name="Perlinska-Lenart U."/>
            <person name="Aleksandrzak-Piekarczyk T."/>
            <person name="Szatraj K."/>
            <person name="Zielenkiewicz U."/>
            <person name="Pilsyk S."/>
            <person name="Malc E."/>
            <person name="Mieczkowski P."/>
            <person name="Kruszewska J.S."/>
            <person name="Biernat P."/>
            <person name="Pawlowska J."/>
        </authorList>
    </citation>
    <scope>NUCLEOTIDE SEQUENCE [LARGE SCALE GENOMIC DNA]</scope>
    <source>
        <strain evidence="3 4">CBS 142.35</strain>
    </source>
</reference>
<dbReference type="Gene3D" id="2.30.29.30">
    <property type="entry name" value="Pleckstrin-homology domain (PH domain)/Phosphotyrosine-binding domain (PTB)"/>
    <property type="match status" value="1"/>
</dbReference>
<comment type="caution">
    <text evidence="3">The sequence shown here is derived from an EMBL/GenBank/DDBJ whole genome shotgun (WGS) entry which is preliminary data.</text>
</comment>
<dbReference type="InterPro" id="IPR001849">
    <property type="entry name" value="PH_domain"/>
</dbReference>
<feature type="compositionally biased region" description="Low complexity" evidence="1">
    <location>
        <begin position="106"/>
        <end position="115"/>
    </location>
</feature>
<feature type="compositionally biased region" description="Low complexity" evidence="1">
    <location>
        <begin position="476"/>
        <end position="488"/>
    </location>
</feature>
<dbReference type="SMART" id="SM00233">
    <property type="entry name" value="PH"/>
    <property type="match status" value="1"/>
</dbReference>